<dbReference type="AlphaFoldDB" id="A0A844QNB4"/>
<comment type="caution">
    <text evidence="2">The sequence shown here is derived from an EMBL/GenBank/DDBJ whole genome shotgun (WGS) entry which is preliminary data.</text>
</comment>
<name>A0A844QNB4_9HYPH</name>
<evidence type="ECO:0000256" key="1">
    <source>
        <dbReference type="SAM" id="Phobius"/>
    </source>
</evidence>
<accession>A0A844QNB4</accession>
<protein>
    <submittedName>
        <fullName evidence="2">Uncharacterized protein</fullName>
    </submittedName>
</protein>
<organism evidence="2 3">
    <name type="scientific">Nitratireductor arenosus</name>
    <dbReference type="NCBI Taxonomy" id="2682096"/>
    <lineage>
        <taxon>Bacteria</taxon>
        <taxon>Pseudomonadati</taxon>
        <taxon>Pseudomonadota</taxon>
        <taxon>Alphaproteobacteria</taxon>
        <taxon>Hyphomicrobiales</taxon>
        <taxon>Phyllobacteriaceae</taxon>
        <taxon>Nitratireductor</taxon>
    </lineage>
</organism>
<evidence type="ECO:0000313" key="2">
    <source>
        <dbReference type="EMBL" id="MVB00075.1"/>
    </source>
</evidence>
<dbReference type="EMBL" id="WPHG01000010">
    <property type="protein sequence ID" value="MVB00075.1"/>
    <property type="molecule type" value="Genomic_DNA"/>
</dbReference>
<dbReference type="RefSeq" id="WP_156715928.1">
    <property type="nucleotide sequence ID" value="NZ_WPHG01000010.1"/>
</dbReference>
<proteinExistence type="predicted"/>
<keyword evidence="3" id="KW-1185">Reference proteome</keyword>
<gene>
    <name evidence="2" type="ORF">GN330_22775</name>
</gene>
<sequence length="118" mass="12699">MNNLSWLIYLAEVADKVSAWAGAMSIILVMVGIAGMMFIAVAISLDEISVRAASRLVGVWALVTALFAAVHTITPSSRTIYMIAASEIGETVVTSPEAIEMMTDLKAIIKSRLKQELE</sequence>
<keyword evidence="1" id="KW-0812">Transmembrane</keyword>
<feature type="transmembrane region" description="Helical" evidence="1">
    <location>
        <begin position="20"/>
        <end position="45"/>
    </location>
</feature>
<reference evidence="2 3" key="1">
    <citation type="submission" date="2019-12" db="EMBL/GenBank/DDBJ databases">
        <title>Nitratireductor arenosus sp. nov., Isolated from sea sand, Jeju island, South Korea.</title>
        <authorList>
            <person name="Kim W."/>
        </authorList>
    </citation>
    <scope>NUCLEOTIDE SEQUENCE [LARGE SCALE GENOMIC DNA]</scope>
    <source>
        <strain evidence="2 3">CAU 1489</strain>
    </source>
</reference>
<keyword evidence="1" id="KW-0472">Membrane</keyword>
<feature type="transmembrane region" description="Helical" evidence="1">
    <location>
        <begin position="57"/>
        <end position="74"/>
    </location>
</feature>
<keyword evidence="1" id="KW-1133">Transmembrane helix</keyword>
<evidence type="ECO:0000313" key="3">
    <source>
        <dbReference type="Proteomes" id="UP000463224"/>
    </source>
</evidence>
<dbReference type="Proteomes" id="UP000463224">
    <property type="component" value="Unassembled WGS sequence"/>
</dbReference>